<reference evidence="1" key="1">
    <citation type="submission" date="2020-05" db="EMBL/GenBank/DDBJ databases">
        <authorList>
            <person name="Chiriac C."/>
            <person name="Salcher M."/>
            <person name="Ghai R."/>
            <person name="Kavagutti S V."/>
        </authorList>
    </citation>
    <scope>NUCLEOTIDE SEQUENCE</scope>
</reference>
<accession>A0A6J7RYM5</accession>
<dbReference type="InterPro" id="IPR021953">
    <property type="entry name" value="DUF3570"/>
</dbReference>
<protein>
    <submittedName>
        <fullName evidence="1">Unannotated protein</fullName>
    </submittedName>
</protein>
<gene>
    <name evidence="1" type="ORF">UFOPK4112_01950</name>
</gene>
<organism evidence="1">
    <name type="scientific">freshwater metagenome</name>
    <dbReference type="NCBI Taxonomy" id="449393"/>
    <lineage>
        <taxon>unclassified sequences</taxon>
        <taxon>metagenomes</taxon>
        <taxon>ecological metagenomes</taxon>
    </lineage>
</organism>
<dbReference type="AlphaFoldDB" id="A0A6J7RYM5"/>
<proteinExistence type="predicted"/>
<sequence length="930" mass="102144">MVAAKRVQAVLPDRAVAVAVINKTSKKGILREAIKQLTQTLHEHQPLLTSDYRLTKKSKTANTSSLQSLTKAALLLPGLLSTTPHAAEGDEVNFQYSHFQEGNRNVYGVVPNFTTGTESVSSIPTGLKPIEVDSIHGGAKISLTDRAKFSFNYLQDTWSGATPIASAPAAFRVVGPKYNTSTEPPKIVGASPYLQPSPGTAFIDAKGNPLLQVVDPNAGTVSYEQNNQVTDILVSASPEVRNQGDVNLAYEWDQTALSAGGGISSERDYESRFANVNGLINLNQKHTTLNLGLNYINSNINAVLPHDSFSYINSDYYKDNGQIYTKANQGDAQILQGNRQDWGTNFGITQIINKDAYISGDVSYTRSSGYLANPYKAVSILFVDPRYNELYQLPAGVFGGDVHSFSEQRPELRNQWGIGGRYVQFINPLDASLHFGYHFSTDDWDIQTHTFEADWVQPIGNSWTLTPRIRYYSQDSASFYTPWLTTQQAYNKIDFGPDGITQTPFDRSKLPSNFSSDERLAAFGTLSGGISFNKQFAKGLSLETGFEYNTRKGSLSMSGGGANDFNNFDYWVVNAAFKFNLDALSIGAKKDKAGHSHHEHGVHGPAGVLYDHMLPKAGDMMIGYREMYTSQSGDFLNGTHSVSSSDIVNNGCTPNPCYIKPSNMSMNMQMLDLMYAPTDWLTLMLMPQFVNMNMKMDALDGAPPAPSFQEQEMISHHEQTLHQTGGVGDLGMYGLFKLFDNGTHHVHITTGFSAPTGEFGIQLNSNHGITGGYTDYGMQLGSGTWDFKPSLTYTGQFHEWTWGAQSNGTVRMQNQNDSGYALGDLYQTTAWGSYSVTNWLSGSLRGLYTTQGGIKGQYSGLINQYGPTDYPTNYGGKYWDIGFGMSAMVPSGDFAGNRVSVEWLQPLQDNVNGYQLERVGTLAASWGFSF</sequence>
<dbReference type="EMBL" id="CAFBPM010000047">
    <property type="protein sequence ID" value="CAB5033702.1"/>
    <property type="molecule type" value="Genomic_DNA"/>
</dbReference>
<dbReference type="Pfam" id="PF12094">
    <property type="entry name" value="DUF3570"/>
    <property type="match status" value="1"/>
</dbReference>
<name>A0A6J7RYM5_9ZZZZ</name>
<evidence type="ECO:0000313" key="1">
    <source>
        <dbReference type="EMBL" id="CAB5033702.1"/>
    </source>
</evidence>